<evidence type="ECO:0000313" key="1">
    <source>
        <dbReference type="EMBL" id="MBD2195292.1"/>
    </source>
</evidence>
<sequence length="212" mass="24434">MVQTIPISEKTTLKFLRENFNLQRDDTQQFFPEWYDNLPNISESDRIFLDKIRSRYFYQLDEGTLLEGGVKMMMVAPLLDIAGFYDAPFKTRFEPTVTLEVETAAEVLQGRIDALVVQNQFWVWVLEAKRTTFSLGLGIPQALAYMLCNPHINKPSFGILTGGEDFIFLKLVRQQNPIYGLSRKFSILNPGELDDVLKIMRHLGELISTNNY</sequence>
<evidence type="ECO:0000313" key="2">
    <source>
        <dbReference type="Proteomes" id="UP000658514"/>
    </source>
</evidence>
<dbReference type="EMBL" id="JACJQH010000009">
    <property type="protein sequence ID" value="MBD2195292.1"/>
    <property type="molecule type" value="Genomic_DNA"/>
</dbReference>
<dbReference type="GO" id="GO:0004519">
    <property type="term" value="F:endonuclease activity"/>
    <property type="evidence" value="ECO:0007669"/>
    <property type="project" value="UniProtKB-KW"/>
</dbReference>
<accession>A0ABR8A943</accession>
<keyword evidence="2" id="KW-1185">Reference proteome</keyword>
<keyword evidence="1" id="KW-0378">Hydrolase</keyword>
<reference evidence="1 2" key="1">
    <citation type="journal article" date="2020" name="ISME J.">
        <title>Comparative genomics reveals insights into cyanobacterial evolution and habitat adaptation.</title>
        <authorList>
            <person name="Chen M.Y."/>
            <person name="Teng W.K."/>
            <person name="Zhao L."/>
            <person name="Hu C.X."/>
            <person name="Zhou Y.K."/>
            <person name="Han B.P."/>
            <person name="Song L.R."/>
            <person name="Shu W.S."/>
        </authorList>
    </citation>
    <scope>NUCLEOTIDE SEQUENCE [LARGE SCALE GENOMIC DNA]</scope>
    <source>
        <strain evidence="1 2">FACHB-288</strain>
    </source>
</reference>
<dbReference type="Gene3D" id="3.90.1570.30">
    <property type="match status" value="1"/>
</dbReference>
<comment type="caution">
    <text evidence="1">The sequence shown here is derived from an EMBL/GenBank/DDBJ whole genome shotgun (WGS) entry which is preliminary data.</text>
</comment>
<organism evidence="1 2">
    <name type="scientific">Calothrix parietina FACHB-288</name>
    <dbReference type="NCBI Taxonomy" id="2692896"/>
    <lineage>
        <taxon>Bacteria</taxon>
        <taxon>Bacillati</taxon>
        <taxon>Cyanobacteriota</taxon>
        <taxon>Cyanophyceae</taxon>
        <taxon>Nostocales</taxon>
        <taxon>Calotrichaceae</taxon>
        <taxon>Calothrix</taxon>
    </lineage>
</organism>
<gene>
    <name evidence="1" type="ORF">H6G24_07240</name>
</gene>
<protein>
    <submittedName>
        <fullName evidence="1">Type I restriction endonuclease subunit R</fullName>
    </submittedName>
</protein>
<keyword evidence="1" id="KW-0540">Nuclease</keyword>
<keyword evidence="1" id="KW-0255">Endonuclease</keyword>
<dbReference type="Proteomes" id="UP000658514">
    <property type="component" value="Unassembled WGS sequence"/>
</dbReference>
<name>A0ABR8A943_9CYAN</name>
<dbReference type="RefSeq" id="WP_190539330.1">
    <property type="nucleotide sequence ID" value="NZ_CAWPNO010000128.1"/>
</dbReference>
<proteinExistence type="predicted"/>